<keyword evidence="11" id="KW-1185">Reference proteome</keyword>
<feature type="region of interest" description="Disordered" evidence="9">
    <location>
        <begin position="168"/>
        <end position="201"/>
    </location>
</feature>
<dbReference type="PANTHER" id="PTHR24006">
    <property type="entry name" value="UBIQUITIN CARBOXYL-TERMINAL HYDROLASE"/>
    <property type="match status" value="1"/>
</dbReference>
<comment type="similarity">
    <text evidence="3">Belongs to the peptidase C19 family. USP10 subfamily.</text>
</comment>
<dbReference type="InterPro" id="IPR038765">
    <property type="entry name" value="Papain-like_cys_pep_sf"/>
</dbReference>
<dbReference type="Pfam" id="PF00443">
    <property type="entry name" value="UCH"/>
    <property type="match status" value="1"/>
</dbReference>
<evidence type="ECO:0000313" key="10">
    <source>
        <dbReference type="EMBL" id="CAB4004774.1"/>
    </source>
</evidence>
<dbReference type="CDD" id="cd02257">
    <property type="entry name" value="Peptidase_C19"/>
    <property type="match status" value="1"/>
</dbReference>
<sequence length="2020" mass="231816">MDEFKVFKCKGINFVLGWLQENGFERLKRVFEGKKNFEIPKLQKRLKIKSKFRQQTVSNESYVPGILYQKATSDSSDTAHTENAVNKAERSGKNISINYRCSSESHSGECTLTDFFGNVFGRAVSYAYKDHMRDSVFPCGAESDSTHELCDTNDKNVVPSCKPSTTLAEESECSQQESDTDLLCSKDSEGPTDNSRTNVEKPDDYVYDVAIDQCQCYSSLKEDENENFLRTPHLLSTINALSNSNIPSSGTFQAKLIRSVSYVRMSSEWLNIPVKSGEVSAQTSFTGNYTTFFYEILKTFNPFCCFVFKRNFIKKENSRKGNSPYWRGTVACKHQDVVAQLTIQDRDENILKIEFFGDVKHDITKPKAVKMVGERHATAVQEYEQKNAMPSKYHRDKLVELSSKSFQAGNRTGIGISHSTMKNIRATAKKKTQIDKNLFTAISYLQQSIEREDEKNAMEVGHMWRKLFGYIQHFNLTNNINLVLFNEASVRLYHELANYDTVYIDATGKLFSDEGLHERGRLLYYAMVMRHPYPKFPPIPIVEYITSVHTIDSIRLMLRTLKEKEKEVFPNLSLYTTPALVMADFNMAIINACVREFTGETVQEYLTRGYDIINGDARKEDAEKTIFHVCAAHMLKLNKFHAQKLQEKGKQDSSQIHIANRFFGRLLCCSTLQEMRKFVSLGYYIFQSKYVNPTLETYLDKFSHAIHEFSDPIELDIDEDDDNDDAERLTETLSTPDEENVWITYWNERLSEMGKNEANHGDLNKYFMPKYFAFVSKNYLPSCVLWSRLLLGDLTRFNEQYIARTALNNFNPRRRNYLRGNNTNGQVEDFIGIKKNCSFKGRRNMRLDTFIVENWKDNKGLQRQFVDGLIHSDESCSLNNSSIGKVSLICEDPKMSLRKESILPVEESCSSNEESDVLEPVEEWNKPSTQIKRKHKKGKYLSPSQTKLNFKPVAVKATANARVTKRLDCSSKEFKTFERKVSSDICKKNKSFKTAKKEVKRMWKGLTNKERQNYSSTSSNKAGHRNRKILATTHTGRHCICRQDIGTNESVKCILCQEIFHCRCVKFCPVLASLETSNYVCASCVNIHYAEFLKYVWTKEDQTAIDNDLIMHELSIEFNLKEVGCATNSLSVENKNTDSYSFTHDNKMETLTILHSRGMENKKSNCWLNSILQCLFASPFHGLIHEVHKSYTGKSILLDGLYSCFQEMAKNSNEKDKAPCVRYVNGPLHVAASVGMLPQLNYHQDVNEFLNLILNEMYTEFNPVHKQRLASLFQWDMIGLNRCLASECNVIRGRSFTPWNLLIDIPVHRQSIELSSLIRKLTFGRLSTEEDDICRNCDSKPASHYIELFHNIPLILVITINRAHWTGQTSVKITTPVSCGQQINFRGTTTTNYDEVDIIYSLFSAIVHYGASAKQGHFVSYIFHSDQTATLYDDTIVKRCNTNKILQSQEFLQNVYMCFYTKGDRWPESPDLINYTEKRRDIPWYINESDVRRVVKIWSYQKKVVCNAVTSFDLNTVKPFNWLNGDIINSFLTSICQDSCDNGRNVHAFNSHLYDALRNNFSRSELVHASLAVDPKEFDILMFPVNVASSHWTLLVFYPNSLMLCYYDSYRNIDISAINSLAGFISTSYEMHGHSADLENWLVLAPNKIPKQHDLCSCGVYTCMTAFYSIKPGVQVHSTHDVNNIRYWIVHCLLTAREPKRVKTNNGNVVAKISCAKFIKKKILIDLPEDSDFSNVFLNIAKLVDKRRTMTQEKDNSNTLHFADISSKQEKTTPRQEPRLPNKKEQTSKVYTNTQIPPCSDTDDGSDDFTDDAETVHSTRKFVVSTLPLSPSAGCENKEKSRSPSVVNKTIEEEMKDMQTCDSETFNLRPRKNIKKRYRSSTYELGSPDLLSDTDNDVVHRKKAKKAMKTSDKCCSCQIGRDHKNEWTYTKISENSCDYETIIVKKRNPSTGVQLWHIDTYGHEQSCSIKNTTSRALTWRKLPKHQKQDCIFNGVIPVRSIPHLDKNISAKNSETFAPYS</sequence>
<dbReference type="GO" id="GO:0005634">
    <property type="term" value="C:nucleus"/>
    <property type="evidence" value="ECO:0007669"/>
    <property type="project" value="TreeGrafter"/>
</dbReference>
<dbReference type="PROSITE" id="PS50235">
    <property type="entry name" value="USP_3"/>
    <property type="match status" value="1"/>
</dbReference>
<dbReference type="PANTHER" id="PTHR24006:SF687">
    <property type="entry name" value="UBIQUITIN CARBOXYL-TERMINAL HYDROLASE 10"/>
    <property type="match status" value="1"/>
</dbReference>
<dbReference type="InterPro" id="IPR011011">
    <property type="entry name" value="Znf_FYVE_PHD"/>
</dbReference>
<name>A0A7D9IAA7_PARCT</name>
<dbReference type="GO" id="GO:0005829">
    <property type="term" value="C:cytosol"/>
    <property type="evidence" value="ECO:0007669"/>
    <property type="project" value="TreeGrafter"/>
</dbReference>
<comment type="catalytic activity">
    <reaction evidence="1">
        <text>Thiol-dependent hydrolysis of ester, thioester, amide, peptide and isopeptide bonds formed by the C-terminal Gly of ubiquitin (a 76-residue protein attached to proteins as an intracellular targeting signal).</text>
        <dbReference type="EC" id="3.4.19.12"/>
    </reaction>
</comment>
<feature type="compositionally biased region" description="Polar residues" evidence="9">
    <location>
        <begin position="1788"/>
        <end position="1797"/>
    </location>
</feature>
<evidence type="ECO:0000256" key="5">
    <source>
        <dbReference type="ARBA" id="ARBA00022670"/>
    </source>
</evidence>
<proteinExistence type="inferred from homology"/>
<evidence type="ECO:0000256" key="3">
    <source>
        <dbReference type="ARBA" id="ARBA00005427"/>
    </source>
</evidence>
<feature type="region of interest" description="Disordered" evidence="9">
    <location>
        <begin position="1751"/>
        <end position="1812"/>
    </location>
</feature>
<dbReference type="SUPFAM" id="SSF57903">
    <property type="entry name" value="FYVE/PHD zinc finger"/>
    <property type="match status" value="1"/>
</dbReference>
<evidence type="ECO:0000256" key="1">
    <source>
        <dbReference type="ARBA" id="ARBA00000707"/>
    </source>
</evidence>
<dbReference type="EC" id="3.4.19.12" evidence="4"/>
<organism evidence="10 11">
    <name type="scientific">Paramuricea clavata</name>
    <name type="common">Red gorgonian</name>
    <name type="synonym">Violescent sea-whip</name>
    <dbReference type="NCBI Taxonomy" id="317549"/>
    <lineage>
        <taxon>Eukaryota</taxon>
        <taxon>Metazoa</taxon>
        <taxon>Cnidaria</taxon>
        <taxon>Anthozoa</taxon>
        <taxon>Octocorallia</taxon>
        <taxon>Malacalcyonacea</taxon>
        <taxon>Plexauridae</taxon>
        <taxon>Paramuricea</taxon>
    </lineage>
</organism>
<evidence type="ECO:0000256" key="7">
    <source>
        <dbReference type="ARBA" id="ARBA00022801"/>
    </source>
</evidence>
<dbReference type="OrthoDB" id="413122at2759"/>
<dbReference type="InterPro" id="IPR001394">
    <property type="entry name" value="Peptidase_C19_UCH"/>
</dbReference>
<dbReference type="GO" id="GO:0004843">
    <property type="term" value="F:cysteine-type deubiquitinase activity"/>
    <property type="evidence" value="ECO:0007669"/>
    <property type="project" value="UniProtKB-EC"/>
</dbReference>
<dbReference type="InterPro" id="IPR013083">
    <property type="entry name" value="Znf_RING/FYVE/PHD"/>
</dbReference>
<dbReference type="InterPro" id="IPR003653">
    <property type="entry name" value="Peptidase_C48_C"/>
</dbReference>
<evidence type="ECO:0000313" key="11">
    <source>
        <dbReference type="Proteomes" id="UP001152795"/>
    </source>
</evidence>
<dbReference type="EMBL" id="CACRXK020004993">
    <property type="protein sequence ID" value="CAB4004774.1"/>
    <property type="molecule type" value="Genomic_DNA"/>
</dbReference>
<dbReference type="Proteomes" id="UP001152795">
    <property type="component" value="Unassembled WGS sequence"/>
</dbReference>
<protein>
    <recommendedName>
        <fullName evidence="4">ubiquitinyl hydrolase 1</fullName>
        <ecNumber evidence="4">3.4.19.12</ecNumber>
    </recommendedName>
</protein>
<dbReference type="GO" id="GO:0006508">
    <property type="term" value="P:proteolysis"/>
    <property type="evidence" value="ECO:0007669"/>
    <property type="project" value="UniProtKB-KW"/>
</dbReference>
<comment type="caution">
    <text evidence="10">The sequence shown here is derived from an EMBL/GenBank/DDBJ whole genome shotgun (WGS) entry which is preliminary data.</text>
</comment>
<evidence type="ECO:0000256" key="6">
    <source>
        <dbReference type="ARBA" id="ARBA00022786"/>
    </source>
</evidence>
<dbReference type="GO" id="GO:0016579">
    <property type="term" value="P:protein deubiquitination"/>
    <property type="evidence" value="ECO:0007669"/>
    <property type="project" value="InterPro"/>
</dbReference>
<dbReference type="SUPFAM" id="SSF54001">
    <property type="entry name" value="Cysteine proteinases"/>
    <property type="match status" value="2"/>
</dbReference>
<accession>A0A7D9IAA7</accession>
<keyword evidence="5" id="KW-0645">Protease</keyword>
<reference evidence="10" key="1">
    <citation type="submission" date="2020-04" db="EMBL/GenBank/DDBJ databases">
        <authorList>
            <person name="Alioto T."/>
            <person name="Alioto T."/>
            <person name="Gomez Garrido J."/>
        </authorList>
    </citation>
    <scope>NUCLEOTIDE SEQUENCE</scope>
    <source>
        <strain evidence="10">A484AB</strain>
    </source>
</reference>
<keyword evidence="8" id="KW-0788">Thiol protease</keyword>
<gene>
    <name evidence="10" type="ORF">PACLA_8A049935</name>
</gene>
<keyword evidence="7" id="KW-0378">Hydrolase</keyword>
<feature type="compositionally biased region" description="Polar residues" evidence="9">
    <location>
        <begin position="168"/>
        <end position="177"/>
    </location>
</feature>
<dbReference type="InterPro" id="IPR050164">
    <property type="entry name" value="Peptidase_C19"/>
</dbReference>
<dbReference type="Gene3D" id="3.40.395.10">
    <property type="entry name" value="Adenoviral Proteinase, Chain A"/>
    <property type="match status" value="1"/>
</dbReference>
<dbReference type="PROSITE" id="PS50600">
    <property type="entry name" value="ULP_PROTEASE"/>
    <property type="match status" value="1"/>
</dbReference>
<evidence type="ECO:0000256" key="9">
    <source>
        <dbReference type="SAM" id="MobiDB-lite"/>
    </source>
</evidence>
<evidence type="ECO:0000256" key="4">
    <source>
        <dbReference type="ARBA" id="ARBA00012759"/>
    </source>
</evidence>
<feature type="non-terminal residue" evidence="10">
    <location>
        <position position="2020"/>
    </location>
</feature>
<dbReference type="Pfam" id="PF02902">
    <property type="entry name" value="Peptidase_C48"/>
    <property type="match status" value="1"/>
</dbReference>
<feature type="compositionally biased region" description="Basic and acidic residues" evidence="9">
    <location>
        <begin position="1767"/>
        <end position="1787"/>
    </location>
</feature>
<evidence type="ECO:0000256" key="8">
    <source>
        <dbReference type="ARBA" id="ARBA00022807"/>
    </source>
</evidence>
<comment type="similarity">
    <text evidence="2">Belongs to the peptidase C48 family.</text>
</comment>
<dbReference type="Gene3D" id="3.90.70.10">
    <property type="entry name" value="Cysteine proteinases"/>
    <property type="match status" value="1"/>
</dbReference>
<keyword evidence="6" id="KW-0833">Ubl conjugation pathway</keyword>
<dbReference type="Gene3D" id="3.30.40.10">
    <property type="entry name" value="Zinc/RING finger domain, C3HC4 (zinc finger)"/>
    <property type="match status" value="1"/>
</dbReference>
<evidence type="ECO:0000256" key="2">
    <source>
        <dbReference type="ARBA" id="ARBA00005234"/>
    </source>
</evidence>
<dbReference type="InterPro" id="IPR028889">
    <property type="entry name" value="USP"/>
</dbReference>
<feature type="compositionally biased region" description="Acidic residues" evidence="9">
    <location>
        <begin position="1801"/>
        <end position="1812"/>
    </location>
</feature>